<dbReference type="GO" id="GO:0034040">
    <property type="term" value="F:ATPase-coupled lipid transmembrane transporter activity"/>
    <property type="evidence" value="ECO:0007669"/>
    <property type="project" value="TreeGrafter"/>
</dbReference>
<evidence type="ECO:0000256" key="3">
    <source>
        <dbReference type="ARBA" id="ARBA00022989"/>
    </source>
</evidence>
<dbReference type="AlphaFoldDB" id="A0A286P393"/>
<accession>A0A286P393</accession>
<feature type="transmembrane region" description="Helical" evidence="5">
    <location>
        <begin position="415"/>
        <end position="433"/>
    </location>
</feature>
<dbReference type="InterPro" id="IPR027417">
    <property type="entry name" value="P-loop_NTPase"/>
</dbReference>
<keyword evidence="8" id="KW-0067">ATP-binding</keyword>
<evidence type="ECO:0000259" key="7">
    <source>
        <dbReference type="PROSITE" id="PS50929"/>
    </source>
</evidence>
<proteinExistence type="predicted"/>
<dbReference type="EMBL" id="AP017928">
    <property type="protein sequence ID" value="BBA32115.1"/>
    <property type="molecule type" value="Genomic_DNA"/>
</dbReference>
<dbReference type="SUPFAM" id="SSF90123">
    <property type="entry name" value="ABC transporter transmembrane region"/>
    <property type="match status" value="1"/>
</dbReference>
<protein>
    <submittedName>
        <fullName evidence="8">ABC transporter, ATP-binding protein</fullName>
    </submittedName>
</protein>
<dbReference type="SUPFAM" id="SSF52540">
    <property type="entry name" value="P-loop containing nucleoside triphosphate hydrolases"/>
    <property type="match status" value="1"/>
</dbReference>
<name>A0A286P393_9GAMM</name>
<feature type="transmembrane region" description="Helical" evidence="5">
    <location>
        <begin position="302"/>
        <end position="327"/>
    </location>
</feature>
<dbReference type="KEGG" id="mmai:sS8_0147"/>
<dbReference type="PANTHER" id="PTHR24221:SF654">
    <property type="entry name" value="ATP-BINDING CASSETTE SUB-FAMILY B MEMBER 6"/>
    <property type="match status" value="1"/>
</dbReference>
<evidence type="ECO:0000256" key="2">
    <source>
        <dbReference type="ARBA" id="ARBA00022692"/>
    </source>
</evidence>
<dbReference type="PROSITE" id="PS50893">
    <property type="entry name" value="ABC_TRANSPORTER_2"/>
    <property type="match status" value="1"/>
</dbReference>
<reference evidence="8 9" key="1">
    <citation type="submission" date="2016-12" db="EMBL/GenBank/DDBJ databases">
        <title>Genome sequencing of Methylocaldum marinum.</title>
        <authorList>
            <person name="Takeuchi M."/>
            <person name="Kamagata Y."/>
            <person name="Hiraoka S."/>
            <person name="Oshima K."/>
            <person name="Hattori M."/>
            <person name="Iwasaki W."/>
        </authorList>
    </citation>
    <scope>NUCLEOTIDE SEQUENCE [LARGE SCALE GENOMIC DNA]</scope>
    <source>
        <strain evidence="8 9">S8</strain>
    </source>
</reference>
<dbReference type="Gene3D" id="3.40.50.300">
    <property type="entry name" value="P-loop containing nucleotide triphosphate hydrolases"/>
    <property type="match status" value="1"/>
</dbReference>
<dbReference type="InterPro" id="IPR039421">
    <property type="entry name" value="Type_1_exporter"/>
</dbReference>
<keyword evidence="2 5" id="KW-0812">Transmembrane</keyword>
<evidence type="ECO:0000313" key="9">
    <source>
        <dbReference type="Proteomes" id="UP000266313"/>
    </source>
</evidence>
<dbReference type="Gene3D" id="1.20.1560.10">
    <property type="entry name" value="ABC transporter type 1, transmembrane domain"/>
    <property type="match status" value="1"/>
</dbReference>
<dbReference type="GO" id="GO:0005886">
    <property type="term" value="C:plasma membrane"/>
    <property type="evidence" value="ECO:0007669"/>
    <property type="project" value="UniProtKB-SubCell"/>
</dbReference>
<dbReference type="InterPro" id="IPR036640">
    <property type="entry name" value="ABC1_TM_sf"/>
</dbReference>
<feature type="transmembrane region" description="Helical" evidence="5">
    <location>
        <begin position="231"/>
        <end position="259"/>
    </location>
</feature>
<organism evidence="8 9">
    <name type="scientific">Methylocaldum marinum</name>
    <dbReference type="NCBI Taxonomy" id="1432792"/>
    <lineage>
        <taxon>Bacteria</taxon>
        <taxon>Pseudomonadati</taxon>
        <taxon>Pseudomonadota</taxon>
        <taxon>Gammaproteobacteria</taxon>
        <taxon>Methylococcales</taxon>
        <taxon>Methylococcaceae</taxon>
        <taxon>Methylocaldum</taxon>
    </lineage>
</organism>
<dbReference type="GO" id="GO:0140359">
    <property type="term" value="F:ABC-type transporter activity"/>
    <property type="evidence" value="ECO:0007669"/>
    <property type="project" value="InterPro"/>
</dbReference>
<dbReference type="PROSITE" id="PS50929">
    <property type="entry name" value="ABC_TM1F"/>
    <property type="match status" value="1"/>
</dbReference>
<keyword evidence="8" id="KW-0547">Nucleotide-binding</keyword>
<evidence type="ECO:0000256" key="1">
    <source>
        <dbReference type="ARBA" id="ARBA00004651"/>
    </source>
</evidence>
<dbReference type="PANTHER" id="PTHR24221">
    <property type="entry name" value="ATP-BINDING CASSETTE SUB-FAMILY B"/>
    <property type="match status" value="1"/>
</dbReference>
<keyword evidence="3 5" id="KW-1133">Transmembrane helix</keyword>
<dbReference type="InterPro" id="IPR011527">
    <property type="entry name" value="ABC1_TM_dom"/>
</dbReference>
<evidence type="ECO:0000256" key="5">
    <source>
        <dbReference type="SAM" id="Phobius"/>
    </source>
</evidence>
<feature type="domain" description="ABC transporter" evidence="6">
    <location>
        <begin position="508"/>
        <end position="707"/>
    </location>
</feature>
<evidence type="ECO:0000256" key="4">
    <source>
        <dbReference type="ARBA" id="ARBA00023136"/>
    </source>
</evidence>
<dbReference type="RefSeq" id="WP_119627964.1">
    <property type="nucleotide sequence ID" value="NZ_AP017928.1"/>
</dbReference>
<dbReference type="OrthoDB" id="9806127at2"/>
<feature type="transmembrane region" description="Helical" evidence="5">
    <location>
        <begin position="333"/>
        <end position="351"/>
    </location>
</feature>
<feature type="transmembrane region" description="Helical" evidence="5">
    <location>
        <begin position="197"/>
        <end position="219"/>
    </location>
</feature>
<gene>
    <name evidence="8" type="ORF">sS8_0147</name>
</gene>
<keyword evidence="4 5" id="KW-0472">Membrane</keyword>
<sequence length="707" mass="76412">MIPSPELEKLAWPIDRLGEAVAALGHARGWADPAHGVQVAPHLGSDDPEAALAFELSRTAAHLGLETEAVETGYAGIRAFLARCAPAVLRLPGNLFLPVLARRGKTLHVLCADLQRRRLPLETVREALCRALDDELAADIDALISTARVQGIRRARARAALLEELLADHRIRVGWLVRPACTASLGRQASDYRVRGLLSTLFAAHTLAFLLWLGAWWLLGQGVFSGHLDIGWLQAWALLLLTLLPLRLLASGAAGWFAVRAGALLKRRLLAGALRLDPEEIRHLGVGRLLGRTLETEALEQTAVAGGSLGLTGLVELVLAFGILGLAQDSRPLLVLAAWSLAGVGFAAYYLRHQRNWTETRLALTDILVEGMVGHRTRAVQESRERWNSREDHALTRYYQVSQARDRAALNLRALLPRGGLLVGIASLVSAFIAGGDGAVPLALSLGGVLAAYLAFRHLGEGLEQILGAWVAFEQIRPFWRAAARPEILGHPGVSGNKTTSGPERPIIEAHNLIYRHAGQSDPVLCGASLHIGADDRVLLEGSSGSGKSTLASLLSGQRLPEAGLCLIGGLDRASLGERTWRRHIALVPQFHENHILMGSLAFNLLLGRGWPPAQKDIDEADALCRALGLGPLLERMPGGIFQMVGETGWQLSHGERERIYIARALLQGAEVVILDESVSSLDPQTLRNTMASLWERAPALVLIIHV</sequence>
<evidence type="ECO:0000259" key="6">
    <source>
        <dbReference type="PROSITE" id="PS50893"/>
    </source>
</evidence>
<dbReference type="Proteomes" id="UP000266313">
    <property type="component" value="Chromosome"/>
</dbReference>
<keyword evidence="9" id="KW-1185">Reference proteome</keyword>
<dbReference type="InterPro" id="IPR003439">
    <property type="entry name" value="ABC_transporter-like_ATP-bd"/>
</dbReference>
<comment type="subcellular location">
    <subcellularLocation>
        <location evidence="1">Cell membrane</location>
        <topology evidence="1">Multi-pass membrane protein</topology>
    </subcellularLocation>
</comment>
<feature type="domain" description="ABC transmembrane type-1" evidence="7">
    <location>
        <begin position="207"/>
        <end position="475"/>
    </location>
</feature>
<dbReference type="GO" id="GO:0005524">
    <property type="term" value="F:ATP binding"/>
    <property type="evidence" value="ECO:0007669"/>
    <property type="project" value="UniProtKB-KW"/>
</dbReference>
<evidence type="ECO:0000313" key="8">
    <source>
        <dbReference type="EMBL" id="BBA32115.1"/>
    </source>
</evidence>
<dbReference type="GO" id="GO:0016887">
    <property type="term" value="F:ATP hydrolysis activity"/>
    <property type="evidence" value="ECO:0007669"/>
    <property type="project" value="InterPro"/>
</dbReference>
<dbReference type="Pfam" id="PF00005">
    <property type="entry name" value="ABC_tran"/>
    <property type="match status" value="1"/>
</dbReference>